<keyword evidence="1" id="KW-0732">Signal</keyword>
<dbReference type="RefSeq" id="WP_119539608.1">
    <property type="nucleotide sequence ID" value="NZ_QYRN01000004.1"/>
</dbReference>
<gene>
    <name evidence="2" type="ORF">D3218_08725</name>
</gene>
<dbReference type="EMBL" id="QYRN01000004">
    <property type="protein sequence ID" value="RIY01428.1"/>
    <property type="molecule type" value="Genomic_DNA"/>
</dbReference>
<evidence type="ECO:0008006" key="4">
    <source>
        <dbReference type="Google" id="ProtNLM"/>
    </source>
</evidence>
<dbReference type="Proteomes" id="UP000265750">
    <property type="component" value="Unassembled WGS sequence"/>
</dbReference>
<name>A0A3A1WM17_9HYPH</name>
<evidence type="ECO:0000313" key="3">
    <source>
        <dbReference type="Proteomes" id="UP000265750"/>
    </source>
</evidence>
<evidence type="ECO:0000313" key="2">
    <source>
        <dbReference type="EMBL" id="RIY01428.1"/>
    </source>
</evidence>
<proteinExistence type="predicted"/>
<dbReference type="OrthoDB" id="7906221at2"/>
<sequence length="208" mass="22234">MTVRLSLPTLAALLLAFAHPAGASKPLSGSYGPLALAVGDDGSVHGVFAERRVGNGSVDAPQFSCLFLLEGRLEGDSADVDTWVPGEVDRIGGELRLGAEPTLRLEENHGGCLMTTGDMRDAPYDLLLDEPRADWIGAGLVTAERAILRPSPSDAPGSRRPYLVRFDPVAVLARRPGWIHVEYLEAAGGRVTGWLREADVTLSAARRR</sequence>
<organism evidence="2 3">
    <name type="scientific">Aureimonas flava</name>
    <dbReference type="NCBI Taxonomy" id="2320271"/>
    <lineage>
        <taxon>Bacteria</taxon>
        <taxon>Pseudomonadati</taxon>
        <taxon>Pseudomonadota</taxon>
        <taxon>Alphaproteobacteria</taxon>
        <taxon>Hyphomicrobiales</taxon>
        <taxon>Aurantimonadaceae</taxon>
        <taxon>Aureimonas</taxon>
    </lineage>
</organism>
<feature type="chain" id="PRO_5017486276" description="SH3 domain-containing protein" evidence="1">
    <location>
        <begin position="24"/>
        <end position="208"/>
    </location>
</feature>
<reference evidence="3" key="1">
    <citation type="submission" date="2018-09" db="EMBL/GenBank/DDBJ databases">
        <authorList>
            <person name="Tuo L."/>
        </authorList>
    </citation>
    <scope>NUCLEOTIDE SEQUENCE [LARGE SCALE GENOMIC DNA]</scope>
    <source>
        <strain evidence="3">M2BS4Y-1</strain>
    </source>
</reference>
<protein>
    <recommendedName>
        <fullName evidence="4">SH3 domain-containing protein</fullName>
    </recommendedName>
</protein>
<comment type="caution">
    <text evidence="2">The sequence shown here is derived from an EMBL/GenBank/DDBJ whole genome shotgun (WGS) entry which is preliminary data.</text>
</comment>
<feature type="signal peptide" evidence="1">
    <location>
        <begin position="1"/>
        <end position="23"/>
    </location>
</feature>
<keyword evidence="3" id="KW-1185">Reference proteome</keyword>
<evidence type="ECO:0000256" key="1">
    <source>
        <dbReference type="SAM" id="SignalP"/>
    </source>
</evidence>
<dbReference type="AlphaFoldDB" id="A0A3A1WM17"/>
<accession>A0A3A1WM17</accession>